<feature type="transmembrane region" description="Helical" evidence="4">
    <location>
        <begin position="353"/>
        <end position="372"/>
    </location>
</feature>
<feature type="transmembrane region" description="Helical" evidence="4">
    <location>
        <begin position="12"/>
        <end position="39"/>
    </location>
</feature>
<evidence type="ECO:0000256" key="2">
    <source>
        <dbReference type="ARBA" id="ARBA00022676"/>
    </source>
</evidence>
<name>A0ABU9W0C7_9MICO</name>
<evidence type="ECO:0000313" key="6">
    <source>
        <dbReference type="Proteomes" id="UP001425155"/>
    </source>
</evidence>
<sequence>MTAADWGNILETILVVVLVIFVALGIVPVLMMAYQFLLIPFHAFRNHYRKAAPYLPNVAVIVPAWNEGAVIGASIDRLMSLEYPEGRLRIYVVDDASTDDTPDVVKAKAVQYPGAVFHLRRDVGGEGKAHTLNHGIRVVLSEDWMEALLIMDADVIYLPDSLRRMTRHLADPEVGAVTAYIREGSTEKNFLNRFIAFEYVLSQIGSRRAQNVLGALACLAGGAQLHSRFNLVDIGGAIDTSSLAEDTVTTFKTQLAGRRVVFEPYAVVLAEEPLAIAALWKQRLRWARGNVQLTKRYKDVWFRPSRMHNLGSISFGLFWFSVFLLPVLMILSSIGLIGLLLLESNLASEVFRILWVTAACTYIYTMLLASQLDPATGRSSWREAILFPGLISIVIMISALLPGFFEVVVPAWFGLHITDTGTFIWTLFTYIWISVSMLGAWLTKVVDGTRAGRWLSPLLTYVVGYGPILCAVTFDSYVKEARGAAMVWDKTEKTGRVMG</sequence>
<comment type="similarity">
    <text evidence="1">Belongs to the glycosyltransferase 2 family.</text>
</comment>
<keyword evidence="3 5" id="KW-0808">Transferase</keyword>
<keyword evidence="4" id="KW-1133">Transmembrane helix</keyword>
<keyword evidence="2 5" id="KW-0328">Glycosyltransferase</keyword>
<dbReference type="EMBL" id="JBCLVG010000001">
    <property type="protein sequence ID" value="MEN1945411.1"/>
    <property type="molecule type" value="Genomic_DNA"/>
</dbReference>
<dbReference type="Pfam" id="PF13641">
    <property type="entry name" value="Glyco_tranf_2_3"/>
    <property type="match status" value="1"/>
</dbReference>
<feature type="transmembrane region" description="Helical" evidence="4">
    <location>
        <begin position="454"/>
        <end position="474"/>
    </location>
</feature>
<dbReference type="SUPFAM" id="SSF53448">
    <property type="entry name" value="Nucleotide-diphospho-sugar transferases"/>
    <property type="match status" value="1"/>
</dbReference>
<dbReference type="GO" id="GO:0016757">
    <property type="term" value="F:glycosyltransferase activity"/>
    <property type="evidence" value="ECO:0007669"/>
    <property type="project" value="UniProtKB-KW"/>
</dbReference>
<feature type="transmembrane region" description="Helical" evidence="4">
    <location>
        <begin position="384"/>
        <end position="403"/>
    </location>
</feature>
<feature type="transmembrane region" description="Helical" evidence="4">
    <location>
        <begin position="423"/>
        <end position="442"/>
    </location>
</feature>
<feature type="transmembrane region" description="Helical" evidence="4">
    <location>
        <begin position="313"/>
        <end position="341"/>
    </location>
</feature>
<proteinExistence type="inferred from homology"/>
<keyword evidence="4" id="KW-0472">Membrane</keyword>
<evidence type="ECO:0000256" key="1">
    <source>
        <dbReference type="ARBA" id="ARBA00006739"/>
    </source>
</evidence>
<accession>A0ABU9W0C7</accession>
<dbReference type="EC" id="2.4.-.-" evidence="5"/>
<protein>
    <submittedName>
        <fullName evidence="5">Glycosyltransferase</fullName>
        <ecNumber evidence="5">2.4.-.-</ecNumber>
    </submittedName>
</protein>
<dbReference type="PANTHER" id="PTHR43630">
    <property type="entry name" value="POLY-BETA-1,6-N-ACETYL-D-GLUCOSAMINE SYNTHASE"/>
    <property type="match status" value="1"/>
</dbReference>
<comment type="caution">
    <text evidence="5">The sequence shown here is derived from an EMBL/GenBank/DDBJ whole genome shotgun (WGS) entry which is preliminary data.</text>
</comment>
<evidence type="ECO:0000256" key="4">
    <source>
        <dbReference type="SAM" id="Phobius"/>
    </source>
</evidence>
<gene>
    <name evidence="5" type="ORF">WJX64_02520</name>
</gene>
<keyword evidence="4" id="KW-0812">Transmembrane</keyword>
<dbReference type="CDD" id="cd06423">
    <property type="entry name" value="CESA_like"/>
    <property type="match status" value="1"/>
</dbReference>
<reference evidence="5 6" key="1">
    <citation type="submission" date="2024-03" db="EMBL/GenBank/DDBJ databases">
        <title>YIM 134122 draft genome.</title>
        <authorList>
            <person name="Zuo S."/>
            <person name="Xiong L."/>
        </authorList>
    </citation>
    <scope>NUCLEOTIDE SEQUENCE [LARGE SCALE GENOMIC DNA]</scope>
    <source>
        <strain evidence="5 6">YIM 134122</strain>
    </source>
</reference>
<evidence type="ECO:0000256" key="3">
    <source>
        <dbReference type="ARBA" id="ARBA00022679"/>
    </source>
</evidence>
<keyword evidence="6" id="KW-1185">Reference proteome</keyword>
<dbReference type="InterPro" id="IPR029044">
    <property type="entry name" value="Nucleotide-diphossugar_trans"/>
</dbReference>
<dbReference type="Gene3D" id="3.90.550.10">
    <property type="entry name" value="Spore Coat Polysaccharide Biosynthesis Protein SpsA, Chain A"/>
    <property type="match status" value="1"/>
</dbReference>
<organism evidence="5 6">
    <name type="scientific">Leifsonia stereocauli</name>
    <dbReference type="NCBI Taxonomy" id="3134136"/>
    <lineage>
        <taxon>Bacteria</taxon>
        <taxon>Bacillati</taxon>
        <taxon>Actinomycetota</taxon>
        <taxon>Actinomycetes</taxon>
        <taxon>Micrococcales</taxon>
        <taxon>Microbacteriaceae</taxon>
        <taxon>Leifsonia</taxon>
    </lineage>
</organism>
<dbReference type="PANTHER" id="PTHR43630:SF1">
    <property type="entry name" value="POLY-BETA-1,6-N-ACETYL-D-GLUCOSAMINE SYNTHASE"/>
    <property type="match status" value="1"/>
</dbReference>
<evidence type="ECO:0000313" key="5">
    <source>
        <dbReference type="EMBL" id="MEN1945411.1"/>
    </source>
</evidence>
<dbReference type="Proteomes" id="UP001425155">
    <property type="component" value="Unassembled WGS sequence"/>
</dbReference>
<dbReference type="RefSeq" id="WP_342111488.1">
    <property type="nucleotide sequence ID" value="NZ_JBCAUN010000001.1"/>
</dbReference>